<sequence length="510" mass="55291">MRVAAVWFPDWPVQVIGQAGPVLVVRNHAVLVCDSMARRAGIRRGMRLRHAQAICPEVKVVEANPDREGAAFAEIASGLDSVASSVEVLRPGLAIVDAGAALRYHGPEALEMLADATAHAGFDSTLGVADEIATAIIAARYRGVGAVVPEEKSLDFLAAQPVSVLAAEPALGFSVEFVAQLHKLGVRRLGDVAALPFKQVVTRFGQQGKRAHEVAHARADRRVSPELERPDLSVASEQSIERVDTAAFVARQLAAQLHVRLAEAEVVCMRLRVVAELATGETVARVWRTHEALTEQATADRVRWQLDGWLTAARSSGKDGAEIVRLVLEPVEVARPQVAGLWGGDTSQEQVKRVISRVQSQLGIDHVLQPRAAGGHGVAERIEYVPYGEQRDVTSQGSWPGRIPPPLPARLGGGPNHPAARIRLIDAAAQDVIVTAEALLSSVPVALGWGAHHYRVIGWAGPWPVDTQWWTEKPQHVARLQIVGQAEREQCQRAWLLVWSQGRWCVEATY</sequence>
<keyword evidence="8" id="KW-1185">Reference proteome</keyword>
<dbReference type="Proteomes" id="UP000270649">
    <property type="component" value="Unassembled WGS sequence"/>
</dbReference>
<comment type="caution">
    <text evidence="6">The sequence shown here is derived from an EMBL/GenBank/DDBJ whole genome shotgun (WGS) entry which is preliminary data.</text>
</comment>
<dbReference type="Pfam" id="PF00817">
    <property type="entry name" value="IMS"/>
    <property type="match status" value="1"/>
</dbReference>
<name>A0A3M0GE12_9CORY</name>
<dbReference type="InterPro" id="IPR001126">
    <property type="entry name" value="UmuC"/>
</dbReference>
<evidence type="ECO:0000313" key="7">
    <source>
        <dbReference type="Proteomes" id="UP000270649"/>
    </source>
</evidence>
<comment type="function">
    <text evidence="3">Poorly processive, error-prone DNA polymerase involved in untargeted mutagenesis. Copies undamaged DNA at stalled replication forks, which arise in vivo from mismatched or misaligned primer ends. These misaligned primers can be extended by PolIV. Exhibits no 3'-5' exonuclease (proofreading) activity. May be involved in translesional synthesis, in conjunction with the beta clamp from PolIII.</text>
</comment>
<dbReference type="AlphaFoldDB" id="A0A3M0GE12"/>
<gene>
    <name evidence="6" type="ORF">D9543_03780</name>
    <name evidence="5" type="ORF">GWO63_002690</name>
</gene>
<evidence type="ECO:0000256" key="2">
    <source>
        <dbReference type="ARBA" id="ARBA00022763"/>
    </source>
</evidence>
<dbReference type="Gene3D" id="3.30.70.270">
    <property type="match status" value="1"/>
</dbReference>
<evidence type="ECO:0000313" key="8">
    <source>
        <dbReference type="Proteomes" id="UP001518680"/>
    </source>
</evidence>
<dbReference type="RefSeq" id="WP_121927571.1">
    <property type="nucleotide sequence ID" value="NZ_CP068291.1"/>
</dbReference>
<dbReference type="PANTHER" id="PTHR35369">
    <property type="entry name" value="BLR3025 PROTEIN-RELATED"/>
    <property type="match status" value="1"/>
</dbReference>
<evidence type="ECO:0000259" key="4">
    <source>
        <dbReference type="PROSITE" id="PS50173"/>
    </source>
</evidence>
<dbReference type="OrthoDB" id="5244088at2"/>
<evidence type="ECO:0000256" key="1">
    <source>
        <dbReference type="ARBA" id="ARBA00010945"/>
    </source>
</evidence>
<dbReference type="CDD" id="cd03468">
    <property type="entry name" value="PolY_like"/>
    <property type="match status" value="1"/>
</dbReference>
<dbReference type="InterPro" id="IPR043502">
    <property type="entry name" value="DNA/RNA_pol_sf"/>
</dbReference>
<dbReference type="InterPro" id="IPR043128">
    <property type="entry name" value="Rev_trsase/Diguanyl_cyclase"/>
</dbReference>
<dbReference type="Proteomes" id="UP001518680">
    <property type="component" value="Unassembled WGS sequence"/>
</dbReference>
<comment type="similarity">
    <text evidence="1">Belongs to the DNA polymerase type-Y family.</text>
</comment>
<dbReference type="InterPro" id="IPR050356">
    <property type="entry name" value="SulA_CellDiv_inhibitor"/>
</dbReference>
<organism evidence="6 7">
    <name type="scientific">Corynebacterium macginleyi</name>
    <dbReference type="NCBI Taxonomy" id="38290"/>
    <lineage>
        <taxon>Bacteria</taxon>
        <taxon>Bacillati</taxon>
        <taxon>Actinomycetota</taxon>
        <taxon>Actinomycetes</taxon>
        <taxon>Mycobacteriales</taxon>
        <taxon>Corynebacteriaceae</taxon>
        <taxon>Corynebacterium</taxon>
    </lineage>
</organism>
<dbReference type="PROSITE" id="PS50173">
    <property type="entry name" value="UMUC"/>
    <property type="match status" value="1"/>
</dbReference>
<accession>A0A3M0GE12</accession>
<protein>
    <submittedName>
        <fullName evidence="6">DNA polymerase Y family protein</fullName>
    </submittedName>
</protein>
<proteinExistence type="inferred from homology"/>
<keyword evidence="2" id="KW-0227">DNA damage</keyword>
<feature type="domain" description="UmuC" evidence="4">
    <location>
        <begin position="21"/>
        <end position="97"/>
    </location>
</feature>
<dbReference type="EMBL" id="REGC01000003">
    <property type="protein sequence ID" value="RMB63115.1"/>
    <property type="molecule type" value="Genomic_DNA"/>
</dbReference>
<reference evidence="5 8" key="2">
    <citation type="submission" date="2021-01" db="EMBL/GenBank/DDBJ databases">
        <title>Complete genome sequences of Corynebacterium macginleyi strains isolated from infectious keratitis.</title>
        <authorList>
            <person name="Sagerfors S."/>
            <person name="Poehlein A."/>
            <person name="Soderquist B."/>
            <person name="Bruggemann H."/>
        </authorList>
    </citation>
    <scope>NUCLEOTIDE SEQUENCE [LARGE SCALE GENOMIC DNA]</scope>
    <source>
        <strain evidence="5 8">12T220</strain>
    </source>
</reference>
<evidence type="ECO:0000256" key="3">
    <source>
        <dbReference type="ARBA" id="ARBA00025589"/>
    </source>
</evidence>
<reference evidence="6 7" key="1">
    <citation type="submission" date="2018-10" db="EMBL/GenBank/DDBJ databases">
        <title>Corynebacterium macginleyi genome sequencing and assembly of the type strain and two clinical samples.</title>
        <authorList>
            <person name="Bernier A.-M."/>
            <person name="Bernard K."/>
        </authorList>
    </citation>
    <scope>NUCLEOTIDE SEQUENCE [LARGE SCALE GENOMIC DNA]</scope>
    <source>
        <strain evidence="6 7">NML 120205</strain>
    </source>
</reference>
<evidence type="ECO:0000313" key="6">
    <source>
        <dbReference type="EMBL" id="RMB63115.1"/>
    </source>
</evidence>
<dbReference type="PANTHER" id="PTHR35369:SF2">
    <property type="entry name" value="BLR3025 PROTEIN"/>
    <property type="match status" value="1"/>
</dbReference>
<dbReference type="SUPFAM" id="SSF56672">
    <property type="entry name" value="DNA/RNA polymerases"/>
    <property type="match status" value="1"/>
</dbReference>
<dbReference type="Gene3D" id="3.40.1170.60">
    <property type="match status" value="1"/>
</dbReference>
<dbReference type="GO" id="GO:0006281">
    <property type="term" value="P:DNA repair"/>
    <property type="evidence" value="ECO:0007669"/>
    <property type="project" value="InterPro"/>
</dbReference>
<evidence type="ECO:0000313" key="5">
    <source>
        <dbReference type="EMBL" id="MBM0243211.1"/>
    </source>
</evidence>
<dbReference type="EMBL" id="JAACBX020000001">
    <property type="protein sequence ID" value="MBM0243211.1"/>
    <property type="molecule type" value="Genomic_DNA"/>
</dbReference>